<evidence type="ECO:0000313" key="15">
    <source>
        <dbReference type="RefSeq" id="XP_017305103.1"/>
    </source>
</evidence>
<organism evidence="14 15">
    <name type="scientific">Diaphorina citri</name>
    <name type="common">Asian citrus psyllid</name>
    <dbReference type="NCBI Taxonomy" id="121845"/>
    <lineage>
        <taxon>Eukaryota</taxon>
        <taxon>Metazoa</taxon>
        <taxon>Ecdysozoa</taxon>
        <taxon>Arthropoda</taxon>
        <taxon>Hexapoda</taxon>
        <taxon>Insecta</taxon>
        <taxon>Pterygota</taxon>
        <taxon>Neoptera</taxon>
        <taxon>Paraneoptera</taxon>
        <taxon>Hemiptera</taxon>
        <taxon>Sternorrhyncha</taxon>
        <taxon>Psylloidea</taxon>
        <taxon>Psyllidae</taxon>
        <taxon>Diaphorininae</taxon>
        <taxon>Diaphorina</taxon>
    </lineage>
</organism>
<dbReference type="GO" id="GO:0005615">
    <property type="term" value="C:extracellular space"/>
    <property type="evidence" value="ECO:0007669"/>
    <property type="project" value="TreeGrafter"/>
</dbReference>
<dbReference type="Gene3D" id="3.40.630.10">
    <property type="entry name" value="Zn peptidases"/>
    <property type="match status" value="1"/>
</dbReference>
<evidence type="ECO:0000313" key="14">
    <source>
        <dbReference type="Proteomes" id="UP000079169"/>
    </source>
</evidence>
<keyword evidence="6 12" id="KW-0732">Signal</keyword>
<keyword evidence="9" id="KW-0482">Metalloprotease</keyword>
<evidence type="ECO:0000256" key="3">
    <source>
        <dbReference type="ARBA" id="ARBA00022645"/>
    </source>
</evidence>
<protein>
    <submittedName>
        <fullName evidence="15">Carboxypeptidase A2</fullName>
    </submittedName>
</protein>
<dbReference type="SUPFAM" id="SSF53187">
    <property type="entry name" value="Zn-dependent exopeptidases"/>
    <property type="match status" value="1"/>
</dbReference>
<comment type="similarity">
    <text evidence="2 11">Belongs to the peptidase M14 family.</text>
</comment>
<feature type="active site" description="Proton donor/acceptor" evidence="11">
    <location>
        <position position="562"/>
    </location>
</feature>
<dbReference type="InterPro" id="IPR036990">
    <property type="entry name" value="M14A-like_propep"/>
</dbReference>
<dbReference type="CDD" id="cd03860">
    <property type="entry name" value="M14_CP_A-B_like"/>
    <property type="match status" value="1"/>
</dbReference>
<keyword evidence="3 15" id="KW-0121">Carboxypeptidase</keyword>
<evidence type="ECO:0000256" key="8">
    <source>
        <dbReference type="ARBA" id="ARBA00022833"/>
    </source>
</evidence>
<keyword evidence="8" id="KW-0862">Zinc</keyword>
<dbReference type="GO" id="GO:0008270">
    <property type="term" value="F:zinc ion binding"/>
    <property type="evidence" value="ECO:0007669"/>
    <property type="project" value="InterPro"/>
</dbReference>
<keyword evidence="5" id="KW-0479">Metal-binding</keyword>
<dbReference type="Gene3D" id="3.30.70.340">
    <property type="entry name" value="Metallocarboxypeptidase-like"/>
    <property type="match status" value="1"/>
</dbReference>
<gene>
    <name evidence="15" type="primary">LOC103524435</name>
</gene>
<keyword evidence="10" id="KW-1015">Disulfide bond</keyword>
<dbReference type="PROSITE" id="PS00132">
    <property type="entry name" value="CARBOXYPEPT_ZN_1"/>
    <property type="match status" value="1"/>
</dbReference>
<evidence type="ECO:0000256" key="2">
    <source>
        <dbReference type="ARBA" id="ARBA00005988"/>
    </source>
</evidence>
<dbReference type="STRING" id="121845.A0A1S4ESE8"/>
<evidence type="ECO:0000256" key="7">
    <source>
        <dbReference type="ARBA" id="ARBA00022801"/>
    </source>
</evidence>
<dbReference type="GO" id="GO:0004181">
    <property type="term" value="F:metallocarboxypeptidase activity"/>
    <property type="evidence" value="ECO:0007669"/>
    <property type="project" value="InterPro"/>
</dbReference>
<dbReference type="AlphaFoldDB" id="A0A1S4ESE8"/>
<dbReference type="InterPro" id="IPR003146">
    <property type="entry name" value="M14A_act_pep"/>
</dbReference>
<dbReference type="PROSITE" id="PS00133">
    <property type="entry name" value="CARBOXYPEPT_ZN_2"/>
    <property type="match status" value="1"/>
</dbReference>
<dbReference type="SUPFAM" id="SSF54897">
    <property type="entry name" value="Protease propeptides/inhibitors"/>
    <property type="match status" value="1"/>
</dbReference>
<dbReference type="Pfam" id="PF00246">
    <property type="entry name" value="Peptidase_M14"/>
    <property type="match status" value="1"/>
</dbReference>
<dbReference type="Pfam" id="PF02244">
    <property type="entry name" value="Propep_M14"/>
    <property type="match status" value="1"/>
</dbReference>
<dbReference type="RefSeq" id="XP_017305103.1">
    <property type="nucleotide sequence ID" value="XM_017449614.2"/>
</dbReference>
<accession>A0A1S4ESE8</accession>
<evidence type="ECO:0000256" key="9">
    <source>
        <dbReference type="ARBA" id="ARBA00023049"/>
    </source>
</evidence>
<dbReference type="Proteomes" id="UP000079169">
    <property type="component" value="Unplaced"/>
</dbReference>
<proteinExistence type="inferred from homology"/>
<dbReference type="InterPro" id="IPR057247">
    <property type="entry name" value="CARBOXYPEPT_ZN_2"/>
</dbReference>
<dbReference type="FunFam" id="3.40.630.10:FF:000056">
    <property type="entry name" value="Zinc carboxypeptidase"/>
    <property type="match status" value="1"/>
</dbReference>
<keyword evidence="4" id="KW-0645">Protease</keyword>
<dbReference type="PANTHER" id="PTHR11705:SF89">
    <property type="entry name" value="PEPTIDASE M14 CARBOXYPEPTIDASE A DOMAIN-CONTAINING PROTEIN"/>
    <property type="match status" value="1"/>
</dbReference>
<evidence type="ECO:0000256" key="11">
    <source>
        <dbReference type="PROSITE-ProRule" id="PRU01379"/>
    </source>
</evidence>
<sequence>MLKLYKCLVYILIIDNIACVHEHTADTKHKIKHDLQFFRGNQSGSNEIIEESVYTNNSVHPATYQNNIFNGQVNGQDTHENSAQISQLKKNLSSDQNDLILDNYWAQNASLENEVITNVPDYRRSKNLRKYEDYKQTTSTSGGMWESIFNFLDSALEMILFPFFRGGVRSSPMMKPKMSKVSYKRFQLLRVRPRNDDEVEDIGNLEGETGVQFWTPLLKNKTVDIVIPPELTLNIKEFFKDRGIHFTVLSTDLEKTIAKQNPKLLSTSQKSELKVDKGHSFTWNRYHRYNDFLVYLEHLANTYPQIVELMPIGKSSEGRILKVVKISSGSNTDAEKLIKPAIWIDGGMHAREWISPAVAMFIIKQLVERYETFKPVVDKVDWYILPMVNPDGYEYTHTSDRLWRKSRSQHDDNSLRSRIFWSAFRSSCEGVDLNRNWDFHWGETGASDNPCHETYAGPKAFSEPETRAVADFILDHKERIQAYLTLHAYSQMWLIPWSYTKTKVEDYEDLMFMGRKAIEACKKVNGVHYDIGSSTSLLYATAGSSDDWAKGRAGIKYSYTVELRDKGSHGFLLPASQILPTGREIFAAVRAIARSLAQT</sequence>
<evidence type="ECO:0000259" key="13">
    <source>
        <dbReference type="PROSITE" id="PS52035"/>
    </source>
</evidence>
<dbReference type="KEGG" id="dci:103524435"/>
<evidence type="ECO:0000256" key="10">
    <source>
        <dbReference type="ARBA" id="ARBA00023157"/>
    </source>
</evidence>
<evidence type="ECO:0000256" key="4">
    <source>
        <dbReference type="ARBA" id="ARBA00022670"/>
    </source>
</evidence>
<dbReference type="GO" id="GO:0006508">
    <property type="term" value="P:proteolysis"/>
    <property type="evidence" value="ECO:0007669"/>
    <property type="project" value="UniProtKB-KW"/>
</dbReference>
<evidence type="ECO:0000256" key="1">
    <source>
        <dbReference type="ARBA" id="ARBA00001947"/>
    </source>
</evidence>
<dbReference type="PRINTS" id="PR00765">
    <property type="entry name" value="CRBOXYPTASEA"/>
</dbReference>
<dbReference type="PANTHER" id="PTHR11705">
    <property type="entry name" value="PROTEASE FAMILY M14 CARBOXYPEPTIDASE A,B"/>
    <property type="match status" value="1"/>
</dbReference>
<dbReference type="PaxDb" id="121845-A0A1S4ESE8"/>
<comment type="cofactor">
    <cofactor evidence="1">
        <name>Zn(2+)</name>
        <dbReference type="ChEBI" id="CHEBI:29105"/>
    </cofactor>
</comment>
<dbReference type="SMART" id="SM00631">
    <property type="entry name" value="Zn_pept"/>
    <property type="match status" value="1"/>
</dbReference>
<keyword evidence="14" id="KW-1185">Reference proteome</keyword>
<feature type="domain" description="Peptidase M14" evidence="13">
    <location>
        <begin position="285"/>
        <end position="596"/>
    </location>
</feature>
<evidence type="ECO:0000256" key="12">
    <source>
        <dbReference type="SAM" id="SignalP"/>
    </source>
</evidence>
<keyword evidence="7" id="KW-0378">Hydrolase</keyword>
<dbReference type="GeneID" id="103524435"/>
<evidence type="ECO:0000256" key="5">
    <source>
        <dbReference type="ARBA" id="ARBA00022723"/>
    </source>
</evidence>
<feature type="signal peptide" evidence="12">
    <location>
        <begin position="1"/>
        <end position="19"/>
    </location>
</feature>
<feature type="chain" id="PRO_5010277564" evidence="12">
    <location>
        <begin position="20"/>
        <end position="599"/>
    </location>
</feature>
<evidence type="ECO:0000256" key="6">
    <source>
        <dbReference type="ARBA" id="ARBA00022729"/>
    </source>
</evidence>
<dbReference type="InterPro" id="IPR057246">
    <property type="entry name" value="CARBOXYPEPT_ZN_1"/>
</dbReference>
<reference evidence="15" key="1">
    <citation type="submission" date="2025-08" db="UniProtKB">
        <authorList>
            <consortium name="RefSeq"/>
        </authorList>
    </citation>
    <scope>IDENTIFICATION</scope>
</reference>
<dbReference type="InterPro" id="IPR000834">
    <property type="entry name" value="Peptidase_M14"/>
</dbReference>
<dbReference type="PROSITE" id="PS52035">
    <property type="entry name" value="PEPTIDASE_M14"/>
    <property type="match status" value="1"/>
</dbReference>
<dbReference type="OMA" id="EGQPIKM"/>
<name>A0A1S4ESE8_DIACI</name>